<sequence length="210" mass="22458">MKASYARRRTLRGAWAVSSLWAAIVCADAGLIRSHVLEGSWTGVSALAGALAGPALVAIRYGFAGRPSMVVQSGRYFVSARTMTGVRTLRLDGLVSVRRFTTIARSGGCIDELHLRDEQQVRLTVGNEHPVSTQVRQAVRRAESRPGRTIAVTRHARTGLGLEPGSRLPEGVHRLWAFWITMAALGTPALVGYVTACVLAGTSIVGTPGR</sequence>
<evidence type="ECO:0000313" key="3">
    <source>
        <dbReference type="Proteomes" id="UP001221150"/>
    </source>
</evidence>
<reference evidence="2 3" key="1">
    <citation type="submission" date="2023-03" db="EMBL/GenBank/DDBJ databases">
        <title>Draft genome sequence of Streptomyces sp. K1PA1 isolated from peat swamp forest in Thailand.</title>
        <authorList>
            <person name="Klaysubun C."/>
            <person name="Duangmal K."/>
        </authorList>
    </citation>
    <scope>NUCLEOTIDE SEQUENCE [LARGE SCALE GENOMIC DNA]</scope>
    <source>
        <strain evidence="2 3">K1PA1</strain>
    </source>
</reference>
<dbReference type="EMBL" id="JARJBB010000040">
    <property type="protein sequence ID" value="MDF3303103.1"/>
    <property type="molecule type" value="Genomic_DNA"/>
</dbReference>
<keyword evidence="3" id="KW-1185">Reference proteome</keyword>
<gene>
    <name evidence="2" type="ORF">P3H78_31735</name>
</gene>
<evidence type="ECO:0000313" key="2">
    <source>
        <dbReference type="EMBL" id="MDF3303103.1"/>
    </source>
</evidence>
<proteinExistence type="predicted"/>
<name>A0ABT6AEM1_9ACTN</name>
<keyword evidence="1" id="KW-1133">Transmembrane helix</keyword>
<dbReference type="Proteomes" id="UP001221150">
    <property type="component" value="Unassembled WGS sequence"/>
</dbReference>
<keyword evidence="1" id="KW-0472">Membrane</keyword>
<keyword evidence="1" id="KW-0812">Transmembrane</keyword>
<feature type="transmembrane region" description="Helical" evidence="1">
    <location>
        <begin position="176"/>
        <end position="205"/>
    </location>
</feature>
<protein>
    <recommendedName>
        <fullName evidence="4">PH domain-containing protein</fullName>
    </recommendedName>
</protein>
<accession>A0ABT6AEM1</accession>
<dbReference type="RefSeq" id="WP_276112645.1">
    <property type="nucleotide sequence ID" value="NZ_JARJBB010000040.1"/>
</dbReference>
<evidence type="ECO:0000256" key="1">
    <source>
        <dbReference type="SAM" id="Phobius"/>
    </source>
</evidence>
<comment type="caution">
    <text evidence="2">The sequence shown here is derived from an EMBL/GenBank/DDBJ whole genome shotgun (WGS) entry which is preliminary data.</text>
</comment>
<organism evidence="2 3">
    <name type="scientific">Streptomyces tropicalis</name>
    <dbReference type="NCBI Taxonomy" id="3034234"/>
    <lineage>
        <taxon>Bacteria</taxon>
        <taxon>Bacillati</taxon>
        <taxon>Actinomycetota</taxon>
        <taxon>Actinomycetes</taxon>
        <taxon>Kitasatosporales</taxon>
        <taxon>Streptomycetaceae</taxon>
        <taxon>Streptomyces</taxon>
    </lineage>
</organism>
<evidence type="ECO:0008006" key="4">
    <source>
        <dbReference type="Google" id="ProtNLM"/>
    </source>
</evidence>
<feature type="transmembrane region" description="Helical" evidence="1">
    <location>
        <begin position="39"/>
        <end position="59"/>
    </location>
</feature>